<feature type="transmembrane region" description="Helical" evidence="1">
    <location>
        <begin position="56"/>
        <end position="74"/>
    </location>
</feature>
<accession>A0A268HEN4</accession>
<keyword evidence="1" id="KW-1133">Transmembrane helix</keyword>
<dbReference type="RefSeq" id="WP_141233213.1">
    <property type="nucleotide sequence ID" value="NZ_NPBH01000021.1"/>
</dbReference>
<feature type="non-terminal residue" evidence="2">
    <location>
        <position position="121"/>
    </location>
</feature>
<evidence type="ECO:0000313" key="3">
    <source>
        <dbReference type="Proteomes" id="UP000216475"/>
    </source>
</evidence>
<reference evidence="2 3" key="1">
    <citation type="submission" date="2017-07" db="EMBL/GenBank/DDBJ databases">
        <title>Isolation and whole genome analysis of endospore-forming bacteria from heroin.</title>
        <authorList>
            <person name="Kalinowski J."/>
            <person name="Ahrens B."/>
            <person name="Al-Dilaimi A."/>
            <person name="Winkler A."/>
            <person name="Wibberg D."/>
            <person name="Schleenbecker U."/>
            <person name="Ruckert C."/>
            <person name="Wolfel R."/>
            <person name="Grass G."/>
        </authorList>
    </citation>
    <scope>NUCLEOTIDE SEQUENCE [LARGE SCALE GENOMIC DNA]</scope>
    <source>
        <strain evidence="2 3">7509</strain>
    </source>
</reference>
<feature type="transmembrane region" description="Helical" evidence="1">
    <location>
        <begin position="28"/>
        <end position="50"/>
    </location>
</feature>
<name>A0A268HEN4_9BACI</name>
<keyword evidence="1" id="KW-0812">Transmembrane</keyword>
<organism evidence="2 3">
    <name type="scientific">Terribacillus saccharophilus</name>
    <dbReference type="NCBI Taxonomy" id="361277"/>
    <lineage>
        <taxon>Bacteria</taxon>
        <taxon>Bacillati</taxon>
        <taxon>Bacillota</taxon>
        <taxon>Bacilli</taxon>
        <taxon>Bacillales</taxon>
        <taxon>Bacillaceae</taxon>
        <taxon>Terribacillus</taxon>
    </lineage>
</organism>
<dbReference type="Proteomes" id="UP000216475">
    <property type="component" value="Unassembled WGS sequence"/>
</dbReference>
<evidence type="ECO:0000256" key="1">
    <source>
        <dbReference type="SAM" id="Phobius"/>
    </source>
</evidence>
<dbReference type="EMBL" id="NPBH01000021">
    <property type="protein sequence ID" value="PAE08300.1"/>
    <property type="molecule type" value="Genomic_DNA"/>
</dbReference>
<keyword evidence="1" id="KW-0472">Membrane</keyword>
<protein>
    <submittedName>
        <fullName evidence="2">Uncharacterized protein</fullName>
    </submittedName>
</protein>
<proteinExistence type="predicted"/>
<evidence type="ECO:0000313" key="2">
    <source>
        <dbReference type="EMBL" id="PAE08300.1"/>
    </source>
</evidence>
<gene>
    <name evidence="2" type="ORF">CHI12_06645</name>
</gene>
<dbReference type="AlphaFoldDB" id="A0A268HEN4"/>
<comment type="caution">
    <text evidence="2">The sequence shown here is derived from an EMBL/GenBank/DDBJ whole genome shotgun (WGS) entry which is preliminary data.</text>
</comment>
<sequence>MIRDLIKAYDKNYGFWNVLKENYKDSKIILFPVIFIVISAIGFYIVYFNMDKTTNKAWLLFVLVVIYISAVIWGRRLQMKNIKYNHRNYKEYEEYRLNEIGKIIEEKYGIKSIKQYEILDT</sequence>